<name>A0A0E0EZR0_9ORYZ</name>
<dbReference type="GO" id="GO:0098552">
    <property type="term" value="C:side of membrane"/>
    <property type="evidence" value="ECO:0007669"/>
    <property type="project" value="UniProtKB-KW"/>
</dbReference>
<evidence type="ECO:0000256" key="12">
    <source>
        <dbReference type="SAM" id="SignalP"/>
    </source>
</evidence>
<evidence type="ECO:0000256" key="10">
    <source>
        <dbReference type="ARBA" id="ARBA00023180"/>
    </source>
</evidence>
<dbReference type="InterPro" id="IPR008972">
    <property type="entry name" value="Cupredoxin"/>
</dbReference>
<dbReference type="Pfam" id="PF07732">
    <property type="entry name" value="Cu-oxidase_3"/>
    <property type="match status" value="1"/>
</dbReference>
<dbReference type="InterPro" id="IPR045087">
    <property type="entry name" value="Cu-oxidase_fam"/>
</dbReference>
<evidence type="ECO:0000256" key="11">
    <source>
        <dbReference type="ARBA" id="ARBA00023288"/>
    </source>
</evidence>
<feature type="domain" description="Plastocyanin-like" evidence="13">
    <location>
        <begin position="161"/>
        <end position="315"/>
    </location>
</feature>
<comment type="subcellular location">
    <subcellularLocation>
        <location evidence="2">Cell membrane</location>
        <topology evidence="2">Lipid-anchor</topology>
        <topology evidence="2">GPI-anchor</topology>
    </subcellularLocation>
</comment>
<proteinExistence type="inferred from homology"/>
<reference evidence="16" key="1">
    <citation type="submission" date="2015-04" db="UniProtKB">
        <authorList>
            <consortium name="EnsemblPlants"/>
        </authorList>
    </citation>
    <scope>IDENTIFICATION</scope>
</reference>
<dbReference type="STRING" id="40149.A0A0E0EZR0"/>
<dbReference type="Pfam" id="PF07731">
    <property type="entry name" value="Cu-oxidase_2"/>
    <property type="match status" value="1"/>
</dbReference>
<dbReference type="EnsemblPlants" id="OMERI10G11930.1">
    <property type="protein sequence ID" value="OMERI10G11930.1"/>
    <property type="gene ID" value="OMERI10G11930"/>
</dbReference>
<dbReference type="Pfam" id="PF00394">
    <property type="entry name" value="Cu-oxidase"/>
    <property type="match status" value="1"/>
</dbReference>
<evidence type="ECO:0000256" key="6">
    <source>
        <dbReference type="ARBA" id="ARBA00022723"/>
    </source>
</evidence>
<reference evidence="16" key="2">
    <citation type="submission" date="2018-05" db="EMBL/GenBank/DDBJ databases">
        <title>OmerRS3 (Oryza meridionalis Reference Sequence Version 3).</title>
        <authorList>
            <person name="Zhang J."/>
            <person name="Kudrna D."/>
            <person name="Lee S."/>
            <person name="Talag J."/>
            <person name="Welchert J."/>
            <person name="Wing R.A."/>
        </authorList>
    </citation>
    <scope>NUCLEOTIDE SEQUENCE [LARGE SCALE GENOMIC DNA]</scope>
    <source>
        <strain evidence="16">cv. OR44</strain>
    </source>
</reference>
<feature type="signal peptide" evidence="12">
    <location>
        <begin position="1"/>
        <end position="24"/>
    </location>
</feature>
<keyword evidence="4" id="KW-1003">Cell membrane</keyword>
<dbReference type="FunFam" id="2.60.40.420:FF:000023">
    <property type="entry name" value="Monocopper oxidase-like protein SKU5"/>
    <property type="match status" value="1"/>
</dbReference>
<accession>A0A0E0EZR0</accession>
<keyword evidence="7 12" id="KW-0732">Signal</keyword>
<evidence type="ECO:0000256" key="7">
    <source>
        <dbReference type="ARBA" id="ARBA00022729"/>
    </source>
</evidence>
<keyword evidence="6" id="KW-0479">Metal-binding</keyword>
<keyword evidence="9" id="KW-0472">Membrane</keyword>
<dbReference type="FunFam" id="2.60.40.420:FF:000016">
    <property type="entry name" value="Monocopper oxidase-like protein"/>
    <property type="match status" value="1"/>
</dbReference>
<keyword evidence="5" id="KW-0336">GPI-anchor</keyword>
<evidence type="ECO:0008006" key="18">
    <source>
        <dbReference type="Google" id="ProtNLM"/>
    </source>
</evidence>
<evidence type="ECO:0000256" key="9">
    <source>
        <dbReference type="ARBA" id="ARBA00023136"/>
    </source>
</evidence>
<feature type="domain" description="Plastocyanin-like" evidence="15">
    <location>
        <begin position="35"/>
        <end position="148"/>
    </location>
</feature>
<sequence>MWRALAAAAAVAVVVVVAARPAAATDPYAFFDWDVGYVTAAPLGVKQQVIGINGKFPGPTVNISTNWNVVVNVLNDLDEPLLITWNGIQHRKNCWQDGVLGTNCPIPSGWNWTYEFQVKDQIGSFFYFPSTGLQRAAGGYGGVVVNNRDVIAVPFGRPDGDITIFIGDWYNKNHTDLRKMLDSGKDLGMPDGVLINGKGPYRYNDSLVPAGIEYETINVDPGKTYRIRVHNVGTSTSLNFRIQGHNMVLVETEGSYTTQQNYTNLDVHVGQSYSFLVTTDQNASSDYYVVASARMVNDTLWRRVAGVAVLRYSNSRGRASGPLPDPPQDQFDKSFSMNQARSVRWNLSAGAARPNPQGSFRYSSINVTQAYLLRGTAPVTINGRRRAALNGLSFTPPETPLRLADAYGVRGVYSLDFPERPPRGAPPRMGRSIINGTYRGFMELIFQNNDTRMQSYHMDGYAFFVVGMDYGEWTEDSRGTYNKGDGVARSTVQVYPGAWAAVLVSLDNVGVWNVRSENLDSWYLGQEVYVRVVNPEDTGNKTEMAIPDNALFCGQLHKYQKQQTPHHKMGTSAAAAAVVGNRVAAAAMLLLAGAVMLSP</sequence>
<dbReference type="AlphaFoldDB" id="A0A0E0EZR0"/>
<comment type="cofactor">
    <cofactor evidence="1">
        <name>Cu cation</name>
        <dbReference type="ChEBI" id="CHEBI:23378"/>
    </cofactor>
</comment>
<keyword evidence="11" id="KW-0449">Lipoprotein</keyword>
<dbReference type="HOGENOM" id="CLU_022744_2_1_1"/>
<keyword evidence="17" id="KW-1185">Reference proteome</keyword>
<dbReference type="Gene3D" id="2.60.40.420">
    <property type="entry name" value="Cupredoxins - blue copper proteins"/>
    <property type="match status" value="3"/>
</dbReference>
<feature type="chain" id="PRO_5002358740" description="Monocopper oxidase-like protein SKU5" evidence="12">
    <location>
        <begin position="25"/>
        <end position="599"/>
    </location>
</feature>
<evidence type="ECO:0000313" key="17">
    <source>
        <dbReference type="Proteomes" id="UP000008021"/>
    </source>
</evidence>
<evidence type="ECO:0000313" key="16">
    <source>
        <dbReference type="EnsemblPlants" id="OMERI10G11930.1"/>
    </source>
</evidence>
<dbReference type="InterPro" id="IPR011706">
    <property type="entry name" value="Cu-oxidase_C"/>
</dbReference>
<dbReference type="FunFam" id="2.60.40.420:FF:000012">
    <property type="entry name" value="Monocopper oxidase-like protein"/>
    <property type="match status" value="1"/>
</dbReference>
<dbReference type="PANTHER" id="PTHR11709:SF507">
    <property type="entry name" value="PLASTOCYANIN-LIKE DOMAIN-CONTAINING PROTEIN"/>
    <property type="match status" value="1"/>
</dbReference>
<dbReference type="GO" id="GO:0005507">
    <property type="term" value="F:copper ion binding"/>
    <property type="evidence" value="ECO:0007669"/>
    <property type="project" value="InterPro"/>
</dbReference>
<dbReference type="Gramene" id="OMERI10G11930.1">
    <property type="protein sequence ID" value="OMERI10G11930.1"/>
    <property type="gene ID" value="OMERI10G11930"/>
</dbReference>
<dbReference type="eggNOG" id="KOG1263">
    <property type="taxonomic scope" value="Eukaryota"/>
</dbReference>
<dbReference type="GO" id="GO:0016491">
    <property type="term" value="F:oxidoreductase activity"/>
    <property type="evidence" value="ECO:0007669"/>
    <property type="project" value="InterPro"/>
</dbReference>
<organism evidence="16">
    <name type="scientific">Oryza meridionalis</name>
    <dbReference type="NCBI Taxonomy" id="40149"/>
    <lineage>
        <taxon>Eukaryota</taxon>
        <taxon>Viridiplantae</taxon>
        <taxon>Streptophyta</taxon>
        <taxon>Embryophyta</taxon>
        <taxon>Tracheophyta</taxon>
        <taxon>Spermatophyta</taxon>
        <taxon>Magnoliopsida</taxon>
        <taxon>Liliopsida</taxon>
        <taxon>Poales</taxon>
        <taxon>Poaceae</taxon>
        <taxon>BOP clade</taxon>
        <taxon>Oryzoideae</taxon>
        <taxon>Oryzeae</taxon>
        <taxon>Oryzinae</taxon>
        <taxon>Oryza</taxon>
    </lineage>
</organism>
<dbReference type="InterPro" id="IPR011707">
    <property type="entry name" value="Cu-oxidase-like_N"/>
</dbReference>
<dbReference type="PANTHER" id="PTHR11709">
    <property type="entry name" value="MULTI-COPPER OXIDASE"/>
    <property type="match status" value="1"/>
</dbReference>
<evidence type="ECO:0000256" key="8">
    <source>
        <dbReference type="ARBA" id="ARBA00023008"/>
    </source>
</evidence>
<dbReference type="SUPFAM" id="SSF49503">
    <property type="entry name" value="Cupredoxins"/>
    <property type="match status" value="3"/>
</dbReference>
<evidence type="ECO:0000256" key="1">
    <source>
        <dbReference type="ARBA" id="ARBA00001935"/>
    </source>
</evidence>
<keyword evidence="10" id="KW-0325">Glycoprotein</keyword>
<dbReference type="InterPro" id="IPR001117">
    <property type="entry name" value="Cu-oxidase_2nd"/>
</dbReference>
<evidence type="ECO:0000259" key="15">
    <source>
        <dbReference type="Pfam" id="PF07732"/>
    </source>
</evidence>
<evidence type="ECO:0000256" key="3">
    <source>
        <dbReference type="ARBA" id="ARBA00010609"/>
    </source>
</evidence>
<evidence type="ECO:0000259" key="14">
    <source>
        <dbReference type="Pfam" id="PF07731"/>
    </source>
</evidence>
<evidence type="ECO:0000256" key="2">
    <source>
        <dbReference type="ARBA" id="ARBA00004609"/>
    </source>
</evidence>
<comment type="similarity">
    <text evidence="3">Belongs to the multicopper oxidase family.</text>
</comment>
<evidence type="ECO:0000256" key="4">
    <source>
        <dbReference type="ARBA" id="ARBA00022475"/>
    </source>
</evidence>
<keyword evidence="8" id="KW-0186">Copper</keyword>
<dbReference type="Proteomes" id="UP000008021">
    <property type="component" value="Chromosome 10"/>
</dbReference>
<dbReference type="GO" id="GO:0005886">
    <property type="term" value="C:plasma membrane"/>
    <property type="evidence" value="ECO:0007669"/>
    <property type="project" value="UniProtKB-SubCell"/>
</dbReference>
<protein>
    <recommendedName>
        <fullName evidence="18">Monocopper oxidase-like protein SKU5</fullName>
    </recommendedName>
</protein>
<feature type="domain" description="Plastocyanin-like" evidence="14">
    <location>
        <begin position="400"/>
        <end position="536"/>
    </location>
</feature>
<evidence type="ECO:0000256" key="5">
    <source>
        <dbReference type="ARBA" id="ARBA00022622"/>
    </source>
</evidence>
<evidence type="ECO:0000259" key="13">
    <source>
        <dbReference type="Pfam" id="PF00394"/>
    </source>
</evidence>